<dbReference type="AlphaFoldDB" id="A0AAN7UGL3"/>
<evidence type="ECO:0000313" key="2">
    <source>
        <dbReference type="Proteomes" id="UP001305414"/>
    </source>
</evidence>
<keyword evidence="2" id="KW-1185">Reference proteome</keyword>
<accession>A0AAN7UGL3</accession>
<organism evidence="1 2">
    <name type="scientific">Xylaria bambusicola</name>
    <dbReference type="NCBI Taxonomy" id="326684"/>
    <lineage>
        <taxon>Eukaryota</taxon>
        <taxon>Fungi</taxon>
        <taxon>Dikarya</taxon>
        <taxon>Ascomycota</taxon>
        <taxon>Pezizomycotina</taxon>
        <taxon>Sordariomycetes</taxon>
        <taxon>Xylariomycetidae</taxon>
        <taxon>Xylariales</taxon>
        <taxon>Xylariaceae</taxon>
        <taxon>Xylaria</taxon>
    </lineage>
</organism>
<name>A0AAN7UGL3_9PEZI</name>
<dbReference type="Proteomes" id="UP001305414">
    <property type="component" value="Unassembled WGS sequence"/>
</dbReference>
<sequence length="80" mass="8494">MALSQTGIRKSISKYMIHGTDMVAGAAPYLSSTDSISGTSVAASRSGITKRAGLAAKVKARMKMKIERKSGHPVLFRAVR</sequence>
<reference evidence="1 2" key="1">
    <citation type="submission" date="2023-10" db="EMBL/GenBank/DDBJ databases">
        <title>Draft genome sequence of Xylaria bambusicola isolate GMP-LS, the root and basal stem rot pathogen of sugarcane in Indonesia.</title>
        <authorList>
            <person name="Selvaraj P."/>
            <person name="Muralishankar V."/>
            <person name="Muruganantham S."/>
            <person name="Sp S."/>
            <person name="Haryani S."/>
            <person name="Lau K.J.X."/>
            <person name="Naqvi N.I."/>
        </authorList>
    </citation>
    <scope>NUCLEOTIDE SEQUENCE [LARGE SCALE GENOMIC DNA]</scope>
    <source>
        <strain evidence="1">GMP-LS</strain>
    </source>
</reference>
<proteinExistence type="predicted"/>
<evidence type="ECO:0000313" key="1">
    <source>
        <dbReference type="EMBL" id="KAK5627618.1"/>
    </source>
</evidence>
<protein>
    <submittedName>
        <fullName evidence="1">Uncharacterized protein</fullName>
    </submittedName>
</protein>
<dbReference type="EMBL" id="JAWHQM010000006">
    <property type="protein sequence ID" value="KAK5627618.1"/>
    <property type="molecule type" value="Genomic_DNA"/>
</dbReference>
<gene>
    <name evidence="1" type="ORF">RRF57_003333</name>
</gene>
<comment type="caution">
    <text evidence="1">The sequence shown here is derived from an EMBL/GenBank/DDBJ whole genome shotgun (WGS) entry which is preliminary data.</text>
</comment>